<name>A0A0F9WAJ1_9ZZZZ</name>
<keyword evidence="1" id="KW-0472">Membrane</keyword>
<dbReference type="EMBL" id="LAZR01000314">
    <property type="protein sequence ID" value="KKN75153.1"/>
    <property type="molecule type" value="Genomic_DNA"/>
</dbReference>
<proteinExistence type="predicted"/>
<gene>
    <name evidence="2" type="ORF">LCGC14_0383120</name>
</gene>
<protein>
    <submittedName>
        <fullName evidence="2">Uncharacterized protein</fullName>
    </submittedName>
</protein>
<dbReference type="AlphaFoldDB" id="A0A0F9WAJ1"/>
<keyword evidence="1" id="KW-1133">Transmembrane helix</keyword>
<evidence type="ECO:0000256" key="1">
    <source>
        <dbReference type="SAM" id="Phobius"/>
    </source>
</evidence>
<organism evidence="2">
    <name type="scientific">marine sediment metagenome</name>
    <dbReference type="NCBI Taxonomy" id="412755"/>
    <lineage>
        <taxon>unclassified sequences</taxon>
        <taxon>metagenomes</taxon>
        <taxon>ecological metagenomes</taxon>
    </lineage>
</organism>
<sequence>MSEKTQKRLIQETHQGMFGVPGTDDKGLVGDVKGIKMDIREQNGRVRKNSKLIYIIMGVLITAGALGGLEIGDILHLLGE</sequence>
<feature type="transmembrane region" description="Helical" evidence="1">
    <location>
        <begin position="52"/>
        <end position="71"/>
    </location>
</feature>
<keyword evidence="1" id="KW-0812">Transmembrane</keyword>
<evidence type="ECO:0000313" key="2">
    <source>
        <dbReference type="EMBL" id="KKN75153.1"/>
    </source>
</evidence>
<reference evidence="2" key="1">
    <citation type="journal article" date="2015" name="Nature">
        <title>Complex archaea that bridge the gap between prokaryotes and eukaryotes.</title>
        <authorList>
            <person name="Spang A."/>
            <person name="Saw J.H."/>
            <person name="Jorgensen S.L."/>
            <person name="Zaremba-Niedzwiedzka K."/>
            <person name="Martijn J."/>
            <person name="Lind A.E."/>
            <person name="van Eijk R."/>
            <person name="Schleper C."/>
            <person name="Guy L."/>
            <person name="Ettema T.J."/>
        </authorList>
    </citation>
    <scope>NUCLEOTIDE SEQUENCE</scope>
</reference>
<comment type="caution">
    <text evidence="2">The sequence shown here is derived from an EMBL/GenBank/DDBJ whole genome shotgun (WGS) entry which is preliminary data.</text>
</comment>
<accession>A0A0F9WAJ1</accession>